<keyword evidence="1" id="KW-0812">Transmembrane</keyword>
<organism evidence="3 4">
    <name type="scientific">Bacillus thuringiensis</name>
    <dbReference type="NCBI Taxonomy" id="1428"/>
    <lineage>
        <taxon>Bacteria</taxon>
        <taxon>Bacillati</taxon>
        <taxon>Bacillota</taxon>
        <taxon>Bacilli</taxon>
        <taxon>Bacillales</taxon>
        <taxon>Bacillaceae</taxon>
        <taxon>Bacillus</taxon>
        <taxon>Bacillus cereus group</taxon>
    </lineage>
</organism>
<feature type="transmembrane region" description="Helical" evidence="1">
    <location>
        <begin position="6"/>
        <end position="25"/>
    </location>
</feature>
<feature type="domain" description="Restriction endonuclease type IV Mrr" evidence="2">
    <location>
        <begin position="46"/>
        <end position="154"/>
    </location>
</feature>
<comment type="caution">
    <text evidence="3">The sequence shown here is derived from an EMBL/GenBank/DDBJ whole genome shotgun (WGS) entry which is preliminary data.</text>
</comment>
<evidence type="ECO:0000313" key="3">
    <source>
        <dbReference type="EMBL" id="PED15877.1"/>
    </source>
</evidence>
<sequence length="174" mass="20546">MLKLLYIIIFLYIIFLIFYLIFDYIKKEKLKKIYIEELRQSSIYEIDRMNGRQFEEYLSYLYEFFGYQTEVTKGSGDFGADLILKDNNETIIVQAKRYSNKVSLQAVQEIVAAKKYYNANHAWVVTNNYFTAPARKLADANEVLLVDRDLLVKLSAQMNRQTNQQPIDLEQSSY</sequence>
<keyword evidence="3" id="KW-0255">Endonuclease</keyword>
<dbReference type="EMBL" id="NVMD01000005">
    <property type="protein sequence ID" value="PED15877.1"/>
    <property type="molecule type" value="Genomic_DNA"/>
</dbReference>
<dbReference type="InterPro" id="IPR011335">
    <property type="entry name" value="Restrct_endonuc-II-like"/>
</dbReference>
<keyword evidence="1" id="KW-0472">Membrane</keyword>
<evidence type="ECO:0000256" key="1">
    <source>
        <dbReference type="SAM" id="Phobius"/>
    </source>
</evidence>
<dbReference type="Gene3D" id="3.40.1350.10">
    <property type="match status" value="1"/>
</dbReference>
<keyword evidence="1" id="KW-1133">Transmembrane helix</keyword>
<name>A0A9X6U3Z5_BACTU</name>
<reference evidence="3 4" key="1">
    <citation type="submission" date="2017-09" db="EMBL/GenBank/DDBJ databases">
        <title>Large-scale bioinformatics analysis of Bacillus genomes uncovers conserved roles of natural products in bacterial physiology.</title>
        <authorList>
            <consortium name="Agbiome Team Llc"/>
            <person name="Bleich R.M."/>
            <person name="Grubbs K.J."/>
            <person name="Santa Maria K.C."/>
            <person name="Allen S.E."/>
            <person name="Farag S."/>
            <person name="Shank E.A."/>
            <person name="Bowers A."/>
        </authorList>
    </citation>
    <scope>NUCLEOTIDE SEQUENCE [LARGE SCALE GENOMIC DNA]</scope>
    <source>
        <strain evidence="3 4">AFS094940</strain>
    </source>
</reference>
<accession>A0A9X6U3Z5</accession>
<protein>
    <submittedName>
        <fullName evidence="3">Endonuclease</fullName>
    </submittedName>
</protein>
<dbReference type="Pfam" id="PF04471">
    <property type="entry name" value="Mrr_cat"/>
    <property type="match status" value="1"/>
</dbReference>
<dbReference type="GO" id="GO:0003677">
    <property type="term" value="F:DNA binding"/>
    <property type="evidence" value="ECO:0007669"/>
    <property type="project" value="InterPro"/>
</dbReference>
<dbReference type="PANTHER" id="PTHR30015">
    <property type="entry name" value="MRR RESTRICTION SYSTEM PROTEIN"/>
    <property type="match status" value="1"/>
</dbReference>
<dbReference type="SUPFAM" id="SSF52980">
    <property type="entry name" value="Restriction endonuclease-like"/>
    <property type="match status" value="1"/>
</dbReference>
<dbReference type="InterPro" id="IPR052906">
    <property type="entry name" value="Type_IV_Methyl-Rstrct_Enzyme"/>
</dbReference>
<gene>
    <name evidence="3" type="ORF">CON01_01695</name>
</gene>
<proteinExistence type="predicted"/>
<dbReference type="PANTHER" id="PTHR30015:SF6">
    <property type="entry name" value="SLL1429 PROTEIN"/>
    <property type="match status" value="1"/>
</dbReference>
<keyword evidence="3" id="KW-0378">Hydrolase</keyword>
<evidence type="ECO:0000313" key="4">
    <source>
        <dbReference type="Proteomes" id="UP000220127"/>
    </source>
</evidence>
<dbReference type="GO" id="GO:0009307">
    <property type="term" value="P:DNA restriction-modification system"/>
    <property type="evidence" value="ECO:0007669"/>
    <property type="project" value="InterPro"/>
</dbReference>
<keyword evidence="3" id="KW-0540">Nuclease</keyword>
<dbReference type="GO" id="GO:0015666">
    <property type="term" value="F:restriction endodeoxyribonuclease activity"/>
    <property type="evidence" value="ECO:0007669"/>
    <property type="project" value="TreeGrafter"/>
</dbReference>
<dbReference type="InterPro" id="IPR007560">
    <property type="entry name" value="Restrct_endonuc_IV_Mrr"/>
</dbReference>
<evidence type="ECO:0000259" key="2">
    <source>
        <dbReference type="Pfam" id="PF04471"/>
    </source>
</evidence>
<dbReference type="InterPro" id="IPR011856">
    <property type="entry name" value="tRNA_endonuc-like_dom_sf"/>
</dbReference>
<dbReference type="Proteomes" id="UP000220127">
    <property type="component" value="Unassembled WGS sequence"/>
</dbReference>
<dbReference type="AlphaFoldDB" id="A0A9X6U3Z5"/>